<dbReference type="GO" id="GO:0005886">
    <property type="term" value="C:plasma membrane"/>
    <property type="evidence" value="ECO:0007669"/>
    <property type="project" value="TreeGrafter"/>
</dbReference>
<evidence type="ECO:0000256" key="5">
    <source>
        <dbReference type="ARBA" id="ARBA00034247"/>
    </source>
</evidence>
<keyword evidence="6" id="KW-0472">Membrane</keyword>
<sequence>MSPLSIRSFTLFREEQPVRDALVLFTLTLLLHFFGAMLRLVQELSFFWPLNAVMAGIFARYIWLNRSYFYAICFAAMLVYDGLTSRWGMGLASFLINFSNIVFIVTLAQLILWDKRRADSMPGPINALSLFCYCLLAALLCAAVGALGSVDVERATFIPQLADWFSEQFSTAVLILPFILTLTLPSAFGRFRLRQLLPAIALVLSIVLGVAVGGAGSITFPLPALIWCAIRYPLPLTCLLTFITGISEILLVANSLIHLTPDTRMQPWQLFSTRLGIAAMLISPIIVASSVEAINNLVKQLALRADFDFQTRVYSRSGLSEALKRQPLSEDKRLTVMVLDIDGFKQVNDRWGHECGDCVLAQFAQQVRLLVGEEGMVARIGGEEFAVAALTSSERDGQVLAEKIRQGIESQTFTWGQYKIQLTVSMGLESQPLATARVTDLFNQLLMEADDSMIRAKRAGRNRIFYARNGLNNPIRKRDDNFACVKYKLKT</sequence>
<dbReference type="SMART" id="SM00267">
    <property type="entry name" value="GGDEF"/>
    <property type="match status" value="1"/>
</dbReference>
<dbReference type="InterPro" id="IPR050469">
    <property type="entry name" value="Diguanylate_Cyclase"/>
</dbReference>
<dbReference type="Proteomes" id="UP000254571">
    <property type="component" value="Unassembled WGS sequence"/>
</dbReference>
<keyword evidence="8" id="KW-0808">Transferase</keyword>
<evidence type="ECO:0000313" key="8">
    <source>
        <dbReference type="EMBL" id="STW06918.1"/>
    </source>
</evidence>
<dbReference type="PROSITE" id="PS50887">
    <property type="entry name" value="GGDEF"/>
    <property type="match status" value="1"/>
</dbReference>
<dbReference type="AlphaFoldDB" id="A0A7H4P3A3"/>
<dbReference type="GO" id="GO:0005525">
    <property type="term" value="F:GTP binding"/>
    <property type="evidence" value="ECO:0007669"/>
    <property type="project" value="UniProtKB-KW"/>
</dbReference>
<dbReference type="Pfam" id="PF00990">
    <property type="entry name" value="GGDEF"/>
    <property type="match status" value="1"/>
</dbReference>
<dbReference type="SUPFAM" id="SSF55073">
    <property type="entry name" value="Nucleotide cyclase"/>
    <property type="match status" value="1"/>
</dbReference>
<evidence type="ECO:0000256" key="6">
    <source>
        <dbReference type="SAM" id="Phobius"/>
    </source>
</evidence>
<dbReference type="EC" id="2.7.7.65" evidence="3"/>
<evidence type="ECO:0000256" key="1">
    <source>
        <dbReference type="ARBA" id="ARBA00001946"/>
    </source>
</evidence>
<evidence type="ECO:0000313" key="9">
    <source>
        <dbReference type="Proteomes" id="UP000254571"/>
    </source>
</evidence>
<keyword evidence="4" id="KW-0342">GTP-binding</keyword>
<dbReference type="PANTHER" id="PTHR45138">
    <property type="entry name" value="REGULATORY COMPONENTS OF SENSORY TRANSDUCTION SYSTEM"/>
    <property type="match status" value="1"/>
</dbReference>
<proteinExistence type="predicted"/>
<organism evidence="8 9">
    <name type="scientific">Klebsiella grimontii</name>
    <dbReference type="NCBI Taxonomy" id="2058152"/>
    <lineage>
        <taxon>Bacteria</taxon>
        <taxon>Pseudomonadati</taxon>
        <taxon>Pseudomonadota</taxon>
        <taxon>Gammaproteobacteria</taxon>
        <taxon>Enterobacterales</taxon>
        <taxon>Enterobacteriaceae</taxon>
        <taxon>Klebsiella/Raoultella group</taxon>
        <taxon>Klebsiella</taxon>
    </lineage>
</organism>
<accession>A0A7H4P3A3</accession>
<keyword evidence="6" id="KW-0812">Transmembrane</keyword>
<feature type="domain" description="GGDEF" evidence="7">
    <location>
        <begin position="332"/>
        <end position="469"/>
    </location>
</feature>
<evidence type="ECO:0000256" key="2">
    <source>
        <dbReference type="ARBA" id="ARBA00004665"/>
    </source>
</evidence>
<dbReference type="GO" id="GO:0043709">
    <property type="term" value="P:cell adhesion involved in single-species biofilm formation"/>
    <property type="evidence" value="ECO:0007669"/>
    <property type="project" value="TreeGrafter"/>
</dbReference>
<feature type="transmembrane region" description="Helical" evidence="6">
    <location>
        <begin position="168"/>
        <end position="188"/>
    </location>
</feature>
<feature type="transmembrane region" description="Helical" evidence="6">
    <location>
        <begin position="200"/>
        <end position="222"/>
    </location>
</feature>
<protein>
    <recommendedName>
        <fullName evidence="3">diguanylate cyclase</fullName>
        <ecNumber evidence="3">2.7.7.65</ecNumber>
    </recommendedName>
</protein>
<comment type="cofactor">
    <cofactor evidence="1">
        <name>Mg(2+)</name>
        <dbReference type="ChEBI" id="CHEBI:18420"/>
    </cofactor>
</comment>
<feature type="transmembrane region" description="Helical" evidence="6">
    <location>
        <begin position="21"/>
        <end position="40"/>
    </location>
</feature>
<feature type="transmembrane region" description="Helical" evidence="6">
    <location>
        <begin position="68"/>
        <end position="88"/>
    </location>
</feature>
<gene>
    <name evidence="8" type="primary">ycdT_2</name>
    <name evidence="8" type="ORF">NCTC9149_03344</name>
</gene>
<dbReference type="CDD" id="cd01949">
    <property type="entry name" value="GGDEF"/>
    <property type="match status" value="1"/>
</dbReference>
<dbReference type="EMBL" id="UGMX01000002">
    <property type="protein sequence ID" value="STW06918.1"/>
    <property type="molecule type" value="Genomic_DNA"/>
</dbReference>
<dbReference type="InterPro" id="IPR000160">
    <property type="entry name" value="GGDEF_dom"/>
</dbReference>
<reference evidence="8 9" key="1">
    <citation type="submission" date="2018-06" db="EMBL/GenBank/DDBJ databases">
        <authorList>
            <consortium name="Pathogen Informatics"/>
            <person name="Doyle S."/>
        </authorList>
    </citation>
    <scope>NUCLEOTIDE SEQUENCE [LARGE SCALE GENOMIC DNA]</scope>
    <source>
        <strain evidence="8 9">NCTC9149</strain>
    </source>
</reference>
<feature type="transmembrane region" description="Helical" evidence="6">
    <location>
        <begin position="94"/>
        <end position="113"/>
    </location>
</feature>
<dbReference type="GO" id="GO:1902201">
    <property type="term" value="P:negative regulation of bacterial-type flagellum-dependent cell motility"/>
    <property type="evidence" value="ECO:0007669"/>
    <property type="project" value="TreeGrafter"/>
</dbReference>
<dbReference type="PANTHER" id="PTHR45138:SF9">
    <property type="entry name" value="DIGUANYLATE CYCLASE DGCM-RELATED"/>
    <property type="match status" value="1"/>
</dbReference>
<dbReference type="Gene3D" id="3.30.70.270">
    <property type="match status" value="1"/>
</dbReference>
<comment type="caution">
    <text evidence="8">The sequence shown here is derived from an EMBL/GenBank/DDBJ whole genome shotgun (WGS) entry which is preliminary data.</text>
</comment>
<evidence type="ECO:0000256" key="4">
    <source>
        <dbReference type="ARBA" id="ARBA00023134"/>
    </source>
</evidence>
<keyword evidence="6" id="KW-1133">Transmembrane helix</keyword>
<feature type="transmembrane region" description="Helical" evidence="6">
    <location>
        <begin position="125"/>
        <end position="148"/>
    </location>
</feature>
<feature type="transmembrane region" description="Helical" evidence="6">
    <location>
        <begin position="46"/>
        <end position="63"/>
    </location>
</feature>
<evidence type="ECO:0000259" key="7">
    <source>
        <dbReference type="PROSITE" id="PS50887"/>
    </source>
</evidence>
<evidence type="ECO:0000256" key="3">
    <source>
        <dbReference type="ARBA" id="ARBA00012528"/>
    </source>
</evidence>
<feature type="transmembrane region" description="Helical" evidence="6">
    <location>
        <begin position="271"/>
        <end position="291"/>
    </location>
</feature>
<dbReference type="InterPro" id="IPR029787">
    <property type="entry name" value="Nucleotide_cyclase"/>
</dbReference>
<name>A0A7H4P3A3_9ENTR</name>
<keyword evidence="4" id="KW-0547">Nucleotide-binding</keyword>
<dbReference type="NCBIfam" id="TIGR00254">
    <property type="entry name" value="GGDEF"/>
    <property type="match status" value="1"/>
</dbReference>
<comment type="catalytic activity">
    <reaction evidence="5">
        <text>2 GTP = 3',3'-c-di-GMP + 2 diphosphate</text>
        <dbReference type="Rhea" id="RHEA:24898"/>
        <dbReference type="ChEBI" id="CHEBI:33019"/>
        <dbReference type="ChEBI" id="CHEBI:37565"/>
        <dbReference type="ChEBI" id="CHEBI:58805"/>
        <dbReference type="EC" id="2.7.7.65"/>
    </reaction>
</comment>
<comment type="pathway">
    <text evidence="2">Purine metabolism; 3',5'-cyclic di-GMP biosynthesis.</text>
</comment>
<keyword evidence="8" id="KW-0548">Nucleotidyltransferase</keyword>
<feature type="transmembrane region" description="Helical" evidence="6">
    <location>
        <begin position="234"/>
        <end position="259"/>
    </location>
</feature>
<dbReference type="InterPro" id="IPR043128">
    <property type="entry name" value="Rev_trsase/Diguanyl_cyclase"/>
</dbReference>
<dbReference type="GO" id="GO:0052621">
    <property type="term" value="F:diguanylate cyclase activity"/>
    <property type="evidence" value="ECO:0007669"/>
    <property type="project" value="UniProtKB-EC"/>
</dbReference>